<evidence type="ECO:0000313" key="3">
    <source>
        <dbReference type="Proteomes" id="UP000037982"/>
    </source>
</evidence>
<gene>
    <name evidence="2" type="ORF">ADL29_18160</name>
</gene>
<protein>
    <recommendedName>
        <fullName evidence="1">DUF317 domain-containing protein</fullName>
    </recommendedName>
</protein>
<feature type="domain" description="DUF317" evidence="1">
    <location>
        <begin position="43"/>
        <end position="96"/>
    </location>
</feature>
<organism evidence="2 3">
    <name type="scientific">Streptomyces chattanoogensis</name>
    <dbReference type="NCBI Taxonomy" id="66876"/>
    <lineage>
        <taxon>Bacteria</taxon>
        <taxon>Bacillati</taxon>
        <taxon>Actinomycetota</taxon>
        <taxon>Actinomycetes</taxon>
        <taxon>Kitasatosporales</taxon>
        <taxon>Streptomycetaceae</taxon>
        <taxon>Streptomyces</taxon>
    </lineage>
</organism>
<dbReference type="EMBL" id="LGKG01000137">
    <property type="protein sequence ID" value="KPC62723.1"/>
    <property type="molecule type" value="Genomic_DNA"/>
</dbReference>
<dbReference type="Proteomes" id="UP000037982">
    <property type="component" value="Unassembled WGS sequence"/>
</dbReference>
<accession>A0A0N0XWU0</accession>
<dbReference type="Pfam" id="PF03771">
    <property type="entry name" value="SPDY"/>
    <property type="match status" value="2"/>
</dbReference>
<sequence length="245" mass="27130">MDFVAPRYLAGGGDPAQITVPLHRAGGWSHRHDPLMPRVILISPDQKTMLRIDPDQPWWSVRHARIGDWPAWSMRFDARTPVEIIAAVTDTLTDPATASDPSTDPYEPLRLAGWRDGHDHDGLTSPDGIAHVEHFTDSGSNCWFARALVSEDPEGLIWQAYFDGNTPPHLIAAFTRALADKAPLPRDPLRLPPSASRCIRRTTHQLPADAIAFALDKRVADLAARHAGITAPPPVTRLPKQRRSR</sequence>
<comment type="caution">
    <text evidence="2">The sequence shown here is derived from an EMBL/GenBank/DDBJ whole genome shotgun (WGS) entry which is preliminary data.</text>
</comment>
<feature type="domain" description="DUF317" evidence="1">
    <location>
        <begin position="124"/>
        <end position="183"/>
    </location>
</feature>
<proteinExistence type="predicted"/>
<dbReference type="AlphaFoldDB" id="A0A0N0XWU0"/>
<dbReference type="PATRIC" id="fig|66876.3.peg.3969"/>
<dbReference type="InterPro" id="IPR005523">
    <property type="entry name" value="DUF317_SPDY"/>
</dbReference>
<reference evidence="3" key="1">
    <citation type="submission" date="2015-07" db="EMBL/GenBank/DDBJ databases">
        <authorList>
            <person name="Ju K.-S."/>
            <person name="Doroghazi J.R."/>
            <person name="Metcalf W.W."/>
        </authorList>
    </citation>
    <scope>NUCLEOTIDE SEQUENCE [LARGE SCALE GENOMIC DNA]</scope>
    <source>
        <strain evidence="3">NRRL ISP-5002</strain>
    </source>
</reference>
<evidence type="ECO:0000313" key="2">
    <source>
        <dbReference type="EMBL" id="KPC62723.1"/>
    </source>
</evidence>
<keyword evidence="3" id="KW-1185">Reference proteome</keyword>
<name>A0A0N0XWU0_9ACTN</name>
<evidence type="ECO:0000259" key="1">
    <source>
        <dbReference type="Pfam" id="PF03771"/>
    </source>
</evidence>